<dbReference type="SUPFAM" id="SSF46785">
    <property type="entry name" value="Winged helix' DNA-binding domain"/>
    <property type="match status" value="1"/>
</dbReference>
<dbReference type="PROSITE" id="PS50931">
    <property type="entry name" value="HTH_LYSR"/>
    <property type="match status" value="1"/>
</dbReference>
<dbReference type="Gene3D" id="3.40.190.10">
    <property type="entry name" value="Periplasmic binding protein-like II"/>
    <property type="match status" value="2"/>
</dbReference>
<evidence type="ECO:0000256" key="2">
    <source>
        <dbReference type="ARBA" id="ARBA00023015"/>
    </source>
</evidence>
<dbReference type="InterPro" id="IPR036388">
    <property type="entry name" value="WH-like_DNA-bd_sf"/>
</dbReference>
<keyword evidence="7" id="KW-1185">Reference proteome</keyword>
<evidence type="ECO:0000259" key="5">
    <source>
        <dbReference type="PROSITE" id="PS50931"/>
    </source>
</evidence>
<keyword evidence="2" id="KW-0805">Transcription regulation</keyword>
<keyword evidence="3" id="KW-0238">DNA-binding</keyword>
<dbReference type="RefSeq" id="WP_188651818.1">
    <property type="nucleotide sequence ID" value="NZ_BMIN01000004.1"/>
</dbReference>
<dbReference type="Proteomes" id="UP000642571">
    <property type="component" value="Unassembled WGS sequence"/>
</dbReference>
<proteinExistence type="inferred from homology"/>
<comment type="caution">
    <text evidence="6">The sequence shown here is derived from an EMBL/GenBank/DDBJ whole genome shotgun (WGS) entry which is preliminary data.</text>
</comment>
<evidence type="ECO:0000256" key="4">
    <source>
        <dbReference type="ARBA" id="ARBA00023163"/>
    </source>
</evidence>
<dbReference type="PRINTS" id="PR00039">
    <property type="entry name" value="HTHLYSR"/>
</dbReference>
<evidence type="ECO:0000256" key="3">
    <source>
        <dbReference type="ARBA" id="ARBA00023125"/>
    </source>
</evidence>
<dbReference type="CDD" id="cd05466">
    <property type="entry name" value="PBP2_LTTR_substrate"/>
    <property type="match status" value="1"/>
</dbReference>
<dbReference type="Gene3D" id="1.10.10.10">
    <property type="entry name" value="Winged helix-like DNA-binding domain superfamily/Winged helix DNA-binding domain"/>
    <property type="match status" value="1"/>
</dbReference>
<evidence type="ECO:0000313" key="7">
    <source>
        <dbReference type="Proteomes" id="UP000642571"/>
    </source>
</evidence>
<protein>
    <submittedName>
        <fullName evidence="6">LysR family transcriptional regulator</fullName>
    </submittedName>
</protein>
<reference evidence="7" key="1">
    <citation type="journal article" date="2019" name="Int. J. Syst. Evol. Microbiol.">
        <title>The Global Catalogue of Microorganisms (GCM) 10K type strain sequencing project: providing services to taxonomists for standard genome sequencing and annotation.</title>
        <authorList>
            <consortium name="The Broad Institute Genomics Platform"/>
            <consortium name="The Broad Institute Genome Sequencing Center for Infectious Disease"/>
            <person name="Wu L."/>
            <person name="Ma J."/>
        </authorList>
    </citation>
    <scope>NUCLEOTIDE SEQUENCE [LARGE SCALE GENOMIC DNA]</scope>
    <source>
        <strain evidence="7">CGMCC 1.15353</strain>
    </source>
</reference>
<dbReference type="InterPro" id="IPR005119">
    <property type="entry name" value="LysR_subst-bd"/>
</dbReference>
<dbReference type="PANTHER" id="PTHR30346:SF0">
    <property type="entry name" value="HCA OPERON TRANSCRIPTIONAL ACTIVATOR HCAR"/>
    <property type="match status" value="1"/>
</dbReference>
<name>A0ABQ1PX92_9BACI</name>
<gene>
    <name evidence="6" type="ORF">GCM10011389_11810</name>
</gene>
<dbReference type="SUPFAM" id="SSF53850">
    <property type="entry name" value="Periplasmic binding protein-like II"/>
    <property type="match status" value="1"/>
</dbReference>
<dbReference type="InterPro" id="IPR000847">
    <property type="entry name" value="LysR_HTH_N"/>
</dbReference>
<dbReference type="Pfam" id="PF00126">
    <property type="entry name" value="HTH_1"/>
    <property type="match status" value="1"/>
</dbReference>
<evidence type="ECO:0000256" key="1">
    <source>
        <dbReference type="ARBA" id="ARBA00009437"/>
    </source>
</evidence>
<evidence type="ECO:0000313" key="6">
    <source>
        <dbReference type="EMBL" id="GGD05921.1"/>
    </source>
</evidence>
<feature type="domain" description="HTH lysR-type" evidence="5">
    <location>
        <begin position="1"/>
        <end position="58"/>
    </location>
</feature>
<organism evidence="6 7">
    <name type="scientific">Pontibacillus salipaludis</name>
    <dbReference type="NCBI Taxonomy" id="1697394"/>
    <lineage>
        <taxon>Bacteria</taxon>
        <taxon>Bacillati</taxon>
        <taxon>Bacillota</taxon>
        <taxon>Bacilli</taxon>
        <taxon>Bacillales</taxon>
        <taxon>Bacillaceae</taxon>
        <taxon>Pontibacillus</taxon>
    </lineage>
</organism>
<dbReference type="PANTHER" id="PTHR30346">
    <property type="entry name" value="TRANSCRIPTIONAL DUAL REGULATOR HCAR-RELATED"/>
    <property type="match status" value="1"/>
</dbReference>
<keyword evidence="4" id="KW-0804">Transcription</keyword>
<dbReference type="EMBL" id="BMIN01000004">
    <property type="protein sequence ID" value="GGD05921.1"/>
    <property type="molecule type" value="Genomic_DNA"/>
</dbReference>
<dbReference type="InterPro" id="IPR036390">
    <property type="entry name" value="WH_DNA-bd_sf"/>
</dbReference>
<dbReference type="Pfam" id="PF03466">
    <property type="entry name" value="LysR_substrate"/>
    <property type="match status" value="1"/>
</dbReference>
<comment type="similarity">
    <text evidence="1">Belongs to the LysR transcriptional regulatory family.</text>
</comment>
<accession>A0ABQ1PX92</accession>
<sequence>MKLQKLQYFIEMAKQKSFTKASNKLHISQPALSKQIKLLEEEIGFALFRRSSKGIELTHKGYAFYQDIEPLFFAIEQKVYQHMNHDEIRFGSTPILSSYFLHEHYEKIQNSNIYITAIQDDNRDLLPMIQSGEIDAAIIQDIATAEAVYSRFLFEDRFVAAIPLSYSLASKESVTLEECFQHPQITTPKGTPFYNRLQERMEEQGMTPDIFETHYHAMAGFVSVGVGIAYLPKMMSRHIEYKGLVFVPIKGEPLKRDMYLHASTKPVLDLLYDLLRPSWC</sequence>